<reference evidence="2" key="1">
    <citation type="submission" date="2022-10" db="EMBL/GenBank/DDBJ databases">
        <title>Genome assembly of Pristionchus species.</title>
        <authorList>
            <person name="Yoshida K."/>
            <person name="Sommer R.J."/>
        </authorList>
    </citation>
    <scope>NUCLEOTIDE SEQUENCE [LARGE SCALE GENOMIC DNA]</scope>
    <source>
        <strain evidence="2">RS5460</strain>
    </source>
</reference>
<dbReference type="Proteomes" id="UP001328107">
    <property type="component" value="Unassembled WGS sequence"/>
</dbReference>
<feature type="non-terminal residue" evidence="1">
    <location>
        <position position="79"/>
    </location>
</feature>
<comment type="caution">
    <text evidence="1">The sequence shown here is derived from an EMBL/GenBank/DDBJ whole genome shotgun (WGS) entry which is preliminary data.</text>
</comment>
<sequence>QLNSQNCSFFGSIEMWFWRYVFPLLFPSQTSKPASANMNAAEFSGRFAIQLVESHSSPCCMSTTGLHSPSGPGPDHRYF</sequence>
<evidence type="ECO:0000313" key="2">
    <source>
        <dbReference type="Proteomes" id="UP001328107"/>
    </source>
</evidence>
<keyword evidence="2" id="KW-1185">Reference proteome</keyword>
<organism evidence="1 2">
    <name type="scientific">Pristionchus mayeri</name>
    <dbReference type="NCBI Taxonomy" id="1317129"/>
    <lineage>
        <taxon>Eukaryota</taxon>
        <taxon>Metazoa</taxon>
        <taxon>Ecdysozoa</taxon>
        <taxon>Nematoda</taxon>
        <taxon>Chromadorea</taxon>
        <taxon>Rhabditida</taxon>
        <taxon>Rhabditina</taxon>
        <taxon>Diplogasteromorpha</taxon>
        <taxon>Diplogasteroidea</taxon>
        <taxon>Neodiplogasteridae</taxon>
        <taxon>Pristionchus</taxon>
    </lineage>
</organism>
<protein>
    <submittedName>
        <fullName evidence="1">Uncharacterized protein</fullName>
    </submittedName>
</protein>
<dbReference type="EMBL" id="BTRK01000006">
    <property type="protein sequence ID" value="GMR62748.1"/>
    <property type="molecule type" value="Genomic_DNA"/>
</dbReference>
<dbReference type="AlphaFoldDB" id="A0AAN5DFP0"/>
<proteinExistence type="predicted"/>
<accession>A0AAN5DFP0</accession>
<feature type="non-terminal residue" evidence="1">
    <location>
        <position position="1"/>
    </location>
</feature>
<name>A0AAN5DFP0_9BILA</name>
<evidence type="ECO:0000313" key="1">
    <source>
        <dbReference type="EMBL" id="GMR62748.1"/>
    </source>
</evidence>
<gene>
    <name evidence="1" type="ORF">PMAYCL1PPCAC_32943</name>
</gene>